<protein>
    <recommendedName>
        <fullName evidence="4">PBS lyase</fullName>
    </recommendedName>
</protein>
<evidence type="ECO:0000313" key="3">
    <source>
        <dbReference type="Proteomes" id="UP001500016"/>
    </source>
</evidence>
<dbReference type="Proteomes" id="UP001500016">
    <property type="component" value="Unassembled WGS sequence"/>
</dbReference>
<feature type="region of interest" description="Disordered" evidence="1">
    <location>
        <begin position="248"/>
        <end position="275"/>
    </location>
</feature>
<reference evidence="3" key="1">
    <citation type="journal article" date="2019" name="Int. J. Syst. Evol. Microbiol.">
        <title>The Global Catalogue of Microorganisms (GCM) 10K type strain sequencing project: providing services to taxonomists for standard genome sequencing and annotation.</title>
        <authorList>
            <consortium name="The Broad Institute Genomics Platform"/>
            <consortium name="The Broad Institute Genome Sequencing Center for Infectious Disease"/>
            <person name="Wu L."/>
            <person name="Ma J."/>
        </authorList>
    </citation>
    <scope>NUCLEOTIDE SEQUENCE [LARGE SCALE GENOMIC DNA]</scope>
    <source>
        <strain evidence="3">JCM 15478</strain>
    </source>
</reference>
<name>A0ABP5HMY1_9ACTN</name>
<comment type="caution">
    <text evidence="2">The sequence shown here is derived from an EMBL/GenBank/DDBJ whole genome shotgun (WGS) entry which is preliminary data.</text>
</comment>
<dbReference type="Gene3D" id="1.25.10.10">
    <property type="entry name" value="Leucine-rich Repeat Variant"/>
    <property type="match status" value="1"/>
</dbReference>
<accession>A0ABP5HMY1</accession>
<proteinExistence type="predicted"/>
<evidence type="ECO:0000256" key="1">
    <source>
        <dbReference type="SAM" id="MobiDB-lite"/>
    </source>
</evidence>
<dbReference type="EMBL" id="BAAAPE010000011">
    <property type="protein sequence ID" value="GAA2082372.1"/>
    <property type="molecule type" value="Genomic_DNA"/>
</dbReference>
<keyword evidence="3" id="KW-1185">Reference proteome</keyword>
<evidence type="ECO:0008006" key="4">
    <source>
        <dbReference type="Google" id="ProtNLM"/>
    </source>
</evidence>
<dbReference type="InterPro" id="IPR011989">
    <property type="entry name" value="ARM-like"/>
</dbReference>
<sequence>MRPVLRGIEDVDWASMEHAYGDASDVPELLRGLASDDPEERETALDGMYGAVHHQGDVYDCTVASLPFLFALLLEPAVRDRGTVLALMCSIAGDTVPDPEEIWTDFEDEAEHEAWVAHYVTASETVRGRSAELFALLGDPDPELRAVVPGALVRLHADAGRVLEALRARLAEEPDAEVLRALVTALADLGVRHGGETAEGAGDCLVRVAHEARPRPELLLATLTGLARCAPALLPPRAVEWVKEAMREAREVPPDAPASPDTSPSPGAPEPARPRTDTMVSYLRELRAEHRAALDADEAVELLRRLQTALTDRTDARLELLVDQLRSPSVRQRRAAMRQAGILLSGWRLPSEEPVALIAGQTMGDDARSAAEALSELTFLHPLAHGVADTIAAAVEAYRPRGDVAAFEPKHEELYDRAVDALAAQGDPRAVPELALRLGREAPPYDLAERLRPLAPHSAPLGPVLLKRLSRLRPGAHWRRARFLDALAVPAPPEGLPVAGAYAAAEDVPTRLAAFRLLARYGPEAAGHAEGVRAWATADMDRYRALQAATALWRITGEDDLDRVRRVLDAALREGRPQERVRAVETAGLLGRHAAPLLPLLRERLADDDHRTSAALALWRVQGDAEETARLLVEQWRRHAFRLPDIAACLAELGPAAAPAVPLARAELARARRHGNNDAAGNTRHHVDLDEALRHDCRRVLAANGE</sequence>
<evidence type="ECO:0000313" key="2">
    <source>
        <dbReference type="EMBL" id="GAA2082372.1"/>
    </source>
</evidence>
<dbReference type="SUPFAM" id="SSF48371">
    <property type="entry name" value="ARM repeat"/>
    <property type="match status" value="1"/>
</dbReference>
<dbReference type="InterPro" id="IPR016024">
    <property type="entry name" value="ARM-type_fold"/>
</dbReference>
<organism evidence="2 3">
    <name type="scientific">Streptomyces albiaxialis</name>
    <dbReference type="NCBI Taxonomy" id="329523"/>
    <lineage>
        <taxon>Bacteria</taxon>
        <taxon>Bacillati</taxon>
        <taxon>Actinomycetota</taxon>
        <taxon>Actinomycetes</taxon>
        <taxon>Kitasatosporales</taxon>
        <taxon>Streptomycetaceae</taxon>
        <taxon>Streptomyces</taxon>
    </lineage>
</organism>
<gene>
    <name evidence="2" type="ORF">GCM10009801_42060</name>
</gene>